<dbReference type="InterPro" id="IPR024510">
    <property type="entry name" value="DUF2589"/>
</dbReference>
<accession>A0A238UGR8</accession>
<proteinExistence type="predicted"/>
<dbReference type="Proteomes" id="UP000215214">
    <property type="component" value="Chromosome TJEJU"/>
</dbReference>
<gene>
    <name evidence="1" type="ORF">TJEJU_4096</name>
</gene>
<dbReference type="KEGG" id="tje:TJEJU_4096"/>
<keyword evidence="2" id="KW-1185">Reference proteome</keyword>
<sequence length="206" mass="22881">MPNLVPELNSLDFNVYIGGPLQAAIQAQTEASMATVDFIERVGFEKDVDPAKPDNLRYVDFKYKKSTANPHFGKTAIELSDEGLPADTDTDNQFLESNVAIKVPFLTMLTIPSLRIDEVNVDFNARLSSVETRSIDTKFALDAKLGLKFKFIKFKASASYRRNTTQGTKVDKTYNLGVRVRAVNEELPEGLNRILGMLEDSIATIA</sequence>
<dbReference type="Pfam" id="PF11655">
    <property type="entry name" value="DUF2589"/>
    <property type="match status" value="1"/>
</dbReference>
<dbReference type="AlphaFoldDB" id="A0A238UGR8"/>
<organism evidence="1 2">
    <name type="scientific">Tenacibaculum jejuense</name>
    <dbReference type="NCBI Taxonomy" id="584609"/>
    <lineage>
        <taxon>Bacteria</taxon>
        <taxon>Pseudomonadati</taxon>
        <taxon>Bacteroidota</taxon>
        <taxon>Flavobacteriia</taxon>
        <taxon>Flavobacteriales</taxon>
        <taxon>Flavobacteriaceae</taxon>
        <taxon>Tenacibaculum</taxon>
    </lineage>
</organism>
<name>A0A238UGR8_9FLAO</name>
<evidence type="ECO:0000313" key="1">
    <source>
        <dbReference type="EMBL" id="SNR17718.1"/>
    </source>
</evidence>
<reference evidence="1 2" key="1">
    <citation type="submission" date="2017-07" db="EMBL/GenBank/DDBJ databases">
        <authorList>
            <person name="Sun Z.S."/>
            <person name="Albrecht U."/>
            <person name="Echele G."/>
            <person name="Lee C.C."/>
        </authorList>
    </citation>
    <scope>NUCLEOTIDE SEQUENCE [LARGE SCALE GENOMIC DNA]</scope>
    <source>
        <strain evidence="2">type strain: KCTC 22618</strain>
    </source>
</reference>
<dbReference type="OrthoDB" id="1043330at2"/>
<evidence type="ECO:0008006" key="3">
    <source>
        <dbReference type="Google" id="ProtNLM"/>
    </source>
</evidence>
<evidence type="ECO:0000313" key="2">
    <source>
        <dbReference type="Proteomes" id="UP000215214"/>
    </source>
</evidence>
<dbReference type="RefSeq" id="WP_095074906.1">
    <property type="nucleotide sequence ID" value="NZ_LT899436.1"/>
</dbReference>
<protein>
    <recommendedName>
        <fullName evidence="3">DUF2589 domain-containing protein</fullName>
    </recommendedName>
</protein>
<dbReference type="EMBL" id="LT899436">
    <property type="protein sequence ID" value="SNR17718.1"/>
    <property type="molecule type" value="Genomic_DNA"/>
</dbReference>